<organism evidence="2 3">
    <name type="scientific">Dissostichus mawsoni</name>
    <name type="common">Antarctic cod</name>
    <dbReference type="NCBI Taxonomy" id="36200"/>
    <lineage>
        <taxon>Eukaryota</taxon>
        <taxon>Metazoa</taxon>
        <taxon>Chordata</taxon>
        <taxon>Craniata</taxon>
        <taxon>Vertebrata</taxon>
        <taxon>Euteleostomi</taxon>
        <taxon>Actinopterygii</taxon>
        <taxon>Neopterygii</taxon>
        <taxon>Teleostei</taxon>
        <taxon>Neoteleostei</taxon>
        <taxon>Acanthomorphata</taxon>
        <taxon>Eupercaria</taxon>
        <taxon>Perciformes</taxon>
        <taxon>Notothenioidei</taxon>
        <taxon>Nototheniidae</taxon>
        <taxon>Dissostichus</taxon>
    </lineage>
</organism>
<feature type="compositionally biased region" description="Basic and acidic residues" evidence="1">
    <location>
        <begin position="112"/>
        <end position="124"/>
    </location>
</feature>
<sequence length="182" mass="20302">MRYSLFVSDRDDSPISTFTRLNCTFFTLGSHDLCRKPCSGSDKSGKKSACFTPASFSSSPPSSGCCDPLASSSRARDPEELERKRAGGGEVKACGRSRLDCVQMNLQGSDHQSLHFDPPEDRRQQRAVKSPRNKKNLLICASKRKQGGDPAPKLTPLFTTLQELLHNKRDDFKKISRFYARL</sequence>
<comment type="caution">
    <text evidence="2">The sequence shown here is derived from an EMBL/GenBank/DDBJ whole genome shotgun (WGS) entry which is preliminary data.</text>
</comment>
<feature type="region of interest" description="Disordered" evidence="1">
    <location>
        <begin position="110"/>
        <end position="134"/>
    </location>
</feature>
<proteinExistence type="predicted"/>
<accession>A0A7J5X5N8</accession>
<reference evidence="2 3" key="1">
    <citation type="submission" date="2020-03" db="EMBL/GenBank/DDBJ databases">
        <title>Dissostichus mawsoni Genome sequencing and assembly.</title>
        <authorList>
            <person name="Park H."/>
        </authorList>
    </citation>
    <scope>NUCLEOTIDE SEQUENCE [LARGE SCALE GENOMIC DNA]</scope>
    <source>
        <strain evidence="2">DM0001</strain>
        <tissue evidence="2">Muscle</tissue>
    </source>
</reference>
<dbReference type="Proteomes" id="UP000518266">
    <property type="component" value="Unassembled WGS sequence"/>
</dbReference>
<feature type="region of interest" description="Disordered" evidence="1">
    <location>
        <begin position="41"/>
        <end position="90"/>
    </location>
</feature>
<name>A0A7J5X5N8_DISMA</name>
<dbReference type="EMBL" id="JAAKFY010000027">
    <property type="protein sequence ID" value="KAF3832284.1"/>
    <property type="molecule type" value="Genomic_DNA"/>
</dbReference>
<evidence type="ECO:0000313" key="2">
    <source>
        <dbReference type="EMBL" id="KAF3832284.1"/>
    </source>
</evidence>
<evidence type="ECO:0000256" key="1">
    <source>
        <dbReference type="SAM" id="MobiDB-lite"/>
    </source>
</evidence>
<feature type="compositionally biased region" description="Basic and acidic residues" evidence="1">
    <location>
        <begin position="74"/>
        <end position="87"/>
    </location>
</feature>
<feature type="compositionally biased region" description="Basic residues" evidence="1">
    <location>
        <begin position="125"/>
        <end position="134"/>
    </location>
</feature>
<gene>
    <name evidence="2" type="ORF">F7725_025949</name>
</gene>
<protein>
    <submittedName>
        <fullName evidence="2">Uncharacterized protein</fullName>
    </submittedName>
</protein>
<feature type="compositionally biased region" description="Low complexity" evidence="1">
    <location>
        <begin position="48"/>
        <end position="66"/>
    </location>
</feature>
<evidence type="ECO:0000313" key="3">
    <source>
        <dbReference type="Proteomes" id="UP000518266"/>
    </source>
</evidence>
<dbReference type="AlphaFoldDB" id="A0A7J5X5N8"/>
<keyword evidence="3" id="KW-1185">Reference proteome</keyword>